<dbReference type="RefSeq" id="WP_377375044.1">
    <property type="nucleotide sequence ID" value="NZ_JBHSSW010000003.1"/>
</dbReference>
<comment type="caution">
    <text evidence="1">The sequence shown here is derived from an EMBL/GenBank/DDBJ whole genome shotgun (WGS) entry which is preliminary data.</text>
</comment>
<sequence>MSILTRARLAELKVIFSTLDAEEKPKYRSDQARFTPFAEELLDGLRPYGSSRDWSGWMEAQKERVGSADGFDTICAVLPDASLEDVRLAVLSLFRSERFSEGTLFAAQKHGVFLNICERLETLLYGEETIT</sequence>
<reference evidence="2" key="1">
    <citation type="journal article" date="2019" name="Int. J. Syst. Evol. Microbiol.">
        <title>The Global Catalogue of Microorganisms (GCM) 10K type strain sequencing project: providing services to taxonomists for standard genome sequencing and annotation.</title>
        <authorList>
            <consortium name="The Broad Institute Genomics Platform"/>
            <consortium name="The Broad Institute Genome Sequencing Center for Infectious Disease"/>
            <person name="Wu L."/>
            <person name="Ma J."/>
        </authorList>
    </citation>
    <scope>NUCLEOTIDE SEQUENCE [LARGE SCALE GENOMIC DNA]</scope>
    <source>
        <strain evidence="2">CGMCC-1.15741</strain>
    </source>
</reference>
<dbReference type="Proteomes" id="UP001596303">
    <property type="component" value="Unassembled WGS sequence"/>
</dbReference>
<protein>
    <submittedName>
        <fullName evidence="1">DUF6508 domain-containing protein</fullName>
    </submittedName>
</protein>
<keyword evidence="2" id="KW-1185">Reference proteome</keyword>
<dbReference type="Pfam" id="PF20118">
    <property type="entry name" value="DUF6508"/>
    <property type="match status" value="1"/>
</dbReference>
<dbReference type="EMBL" id="JBHSSW010000003">
    <property type="protein sequence ID" value="MFC6196940.1"/>
    <property type="molecule type" value="Genomic_DNA"/>
</dbReference>
<gene>
    <name evidence="1" type="ORF">ACFQDM_02570</name>
</gene>
<evidence type="ECO:0000313" key="1">
    <source>
        <dbReference type="EMBL" id="MFC6196940.1"/>
    </source>
</evidence>
<organism evidence="1 2">
    <name type="scientific">Ponticaulis profundi</name>
    <dbReference type="NCBI Taxonomy" id="2665222"/>
    <lineage>
        <taxon>Bacteria</taxon>
        <taxon>Pseudomonadati</taxon>
        <taxon>Pseudomonadota</taxon>
        <taxon>Alphaproteobacteria</taxon>
        <taxon>Hyphomonadales</taxon>
        <taxon>Hyphomonadaceae</taxon>
        <taxon>Ponticaulis</taxon>
    </lineage>
</organism>
<name>A0ABW1S5K4_9PROT</name>
<proteinExistence type="predicted"/>
<dbReference type="InterPro" id="IPR045425">
    <property type="entry name" value="DUF6508"/>
</dbReference>
<evidence type="ECO:0000313" key="2">
    <source>
        <dbReference type="Proteomes" id="UP001596303"/>
    </source>
</evidence>
<accession>A0ABW1S5K4</accession>